<evidence type="ECO:0008006" key="4">
    <source>
        <dbReference type="Google" id="ProtNLM"/>
    </source>
</evidence>
<feature type="region of interest" description="Disordered" evidence="1">
    <location>
        <begin position="88"/>
        <end position="108"/>
    </location>
</feature>
<dbReference type="PANTHER" id="PTHR33472">
    <property type="entry name" value="OS01G0106600 PROTEIN"/>
    <property type="match status" value="1"/>
</dbReference>
<organism evidence="2 3">
    <name type="scientific">Edaphochlamys debaryana</name>
    <dbReference type="NCBI Taxonomy" id="47281"/>
    <lineage>
        <taxon>Eukaryota</taxon>
        <taxon>Viridiplantae</taxon>
        <taxon>Chlorophyta</taxon>
        <taxon>core chlorophytes</taxon>
        <taxon>Chlorophyceae</taxon>
        <taxon>CS clade</taxon>
        <taxon>Chlamydomonadales</taxon>
        <taxon>Chlamydomonadales incertae sedis</taxon>
        <taxon>Edaphochlamys</taxon>
    </lineage>
</organism>
<feature type="region of interest" description="Disordered" evidence="1">
    <location>
        <begin position="533"/>
        <end position="876"/>
    </location>
</feature>
<accession>A0A836BUZ7</accession>
<dbReference type="Proteomes" id="UP000612055">
    <property type="component" value="Unassembled WGS sequence"/>
</dbReference>
<evidence type="ECO:0000313" key="2">
    <source>
        <dbReference type="EMBL" id="KAG2489925.1"/>
    </source>
</evidence>
<evidence type="ECO:0000313" key="3">
    <source>
        <dbReference type="Proteomes" id="UP000612055"/>
    </source>
</evidence>
<evidence type="ECO:0000256" key="1">
    <source>
        <dbReference type="SAM" id="MobiDB-lite"/>
    </source>
</evidence>
<protein>
    <recommendedName>
        <fullName evidence="4">Pherophorin domain-containing protein</fullName>
    </recommendedName>
</protein>
<name>A0A836BUZ7_9CHLO</name>
<reference evidence="2" key="1">
    <citation type="journal article" date="2020" name="bioRxiv">
        <title>Comparative genomics of Chlamydomonas.</title>
        <authorList>
            <person name="Craig R.J."/>
            <person name="Hasan A.R."/>
            <person name="Ness R.W."/>
            <person name="Keightley P.D."/>
        </authorList>
    </citation>
    <scope>NUCLEOTIDE SEQUENCE</scope>
    <source>
        <strain evidence="2">CCAP 11/70</strain>
    </source>
</reference>
<sequence>MITPPRRVVDPNGNLVTLLRLGDVTYGQQYDYGSYWARINGDKLELLYYTNVVPSGSSLTYSECQGGGAVGSGVPAAFLAAIKSPLADPSNTCSRPPPGQELSQDTSGTQVQNVSLNVWGLVQQDDTCTTNHTVYTMMHVDLTPGAPAALAGTNQTSYAACILVSGAAAIGSDAPDICPVSQTNGWFGWCNFAVKCGCYDPPPPSPPSPAPPPPPCGFRVDGQIVYSVTGDLYGDFGVVGPASWGTGTILLSGGRLIITLQVADWTAFNTEVFSNYVHYDIFKTRGDFIREYSFDNGGGRRCSANFEWSMQGFETVANRENVIVNQVSRVAYLSFGADTVVDPQLTPPLLQDFCPATVSGDDPFAYVRVELDCPQCVGNPPPSPPAPPAPPSPCLFQLSNGSVSSRLDAQLLTSSNTNVAKQVTMSLEGDNLVVRVTVDPSEMAYPDEVYSWDAYSSWAAFEKDYVFYGQCTSMGILVLNITVSGESYLSLNGAAVNEQVNTLFDRFGCAARSPFAYAQFDLACGCQPPNAPPPPPNHPPPPEAPPPPPPENPPPPPPENPPPPPAENPPPPPPENPPPPPPENPPPPPPENPRPPPPENPPPPPPENPPPPPPETPPPPPPENPPPPPPENPPPPPPENPPPPPPENPPPPPPENPPPPPPENPPPPPPENPPPPPPENPPPPPPENPPPPPPENPPPPPPENPPPPPPENPPPPPPENPPPPPPENPPPPPPENPPPPPPENPPPPPPENPPPPPPESPPPPPPETPPPPPPENPPPPPPENPPPPPPENPPPPPAENPPPPPPENPPPPPPENPPPPPPENPPPPPPENPPPPPPENPPPPPPENPPPPPPENPPPPPPNAPPPPPPGVPTGCRCPEAMITEYEWTHFNSRRRLQEGAMPARTARSRVLQDAESLVRIEVAVPNWRGPDYWRTLQLAVYYPSFAFVPFAVYQSWAHLPGDSFDLASGMTPSITEHGSYYMVVVTFSASNGGDTGGAYTLVDTSSGIALDFQAYGNLEYYRDVAAADGPAAGKYPSASKLGGPSL</sequence>
<dbReference type="EMBL" id="JAEHOE010000067">
    <property type="protein sequence ID" value="KAG2489925.1"/>
    <property type="molecule type" value="Genomic_DNA"/>
</dbReference>
<feature type="compositionally biased region" description="Pro residues" evidence="1">
    <location>
        <begin position="533"/>
        <end position="872"/>
    </location>
</feature>
<keyword evidence="3" id="KW-1185">Reference proteome</keyword>
<proteinExistence type="predicted"/>
<comment type="caution">
    <text evidence="2">The sequence shown here is derived from an EMBL/GenBank/DDBJ whole genome shotgun (WGS) entry which is preliminary data.</text>
</comment>
<dbReference type="PRINTS" id="PR01217">
    <property type="entry name" value="PRICHEXTENSN"/>
</dbReference>
<dbReference type="PANTHER" id="PTHR33472:SF28">
    <property type="entry name" value="BROMO AND FHA DOMAIN-CONTAINING PROTEIN DDB_G0267958"/>
    <property type="match status" value="1"/>
</dbReference>
<dbReference type="AlphaFoldDB" id="A0A836BUZ7"/>
<gene>
    <name evidence="2" type="ORF">HYH03_011561</name>
</gene>